<dbReference type="RefSeq" id="WP_149504689.1">
    <property type="nucleotide sequence ID" value="NZ_CP035708.1"/>
</dbReference>
<evidence type="ECO:0000313" key="4">
    <source>
        <dbReference type="Proteomes" id="UP000323522"/>
    </source>
</evidence>
<dbReference type="Gene3D" id="1.10.10.10">
    <property type="entry name" value="Winged helix-like DNA-binding domain superfamily/Winged helix DNA-binding domain"/>
    <property type="match status" value="1"/>
</dbReference>
<dbReference type="AlphaFoldDB" id="A0A5C1Q5H5"/>
<dbReference type="InterPro" id="IPR016032">
    <property type="entry name" value="Sig_transdc_resp-reg_C-effctor"/>
</dbReference>
<dbReference type="GO" id="GO:0006355">
    <property type="term" value="P:regulation of DNA-templated transcription"/>
    <property type="evidence" value="ECO:0007669"/>
    <property type="project" value="InterPro"/>
</dbReference>
<sequence>MRREPIPTAPEPEADSSTDTDTLAWIGRLDASLRGLPSVALLSQAFDEIDYGLLIVRPDGLLVQANQTGRRHCTQPQGALQLRDGLLHARLPQDEAELLRALAQAAHQGLRRLLGLGGTEQPETVAVVPLPGQDAALVVFGRRQVCELLSIEHFARLHGLTHAESMVLAALCDGEDPAGIARRFGVALSTVRTQISSIRQKTRSSSLRALVRQVALLPPIVSVLSHTRTH</sequence>
<keyword evidence="5" id="KW-1185">Reference proteome</keyword>
<evidence type="ECO:0000313" key="3">
    <source>
        <dbReference type="EMBL" id="QEN02056.1"/>
    </source>
</evidence>
<dbReference type="GO" id="GO:0003677">
    <property type="term" value="F:DNA binding"/>
    <property type="evidence" value="ECO:0007669"/>
    <property type="project" value="UniProtKB-KW"/>
</dbReference>
<dbReference type="OrthoDB" id="9150154at2"/>
<gene>
    <name evidence="2" type="ORF">ABIC99_000900</name>
    <name evidence="3" type="ORF">EWH46_15650</name>
</gene>
<dbReference type="KEGG" id="snn:EWH46_15650"/>
<evidence type="ECO:0000313" key="5">
    <source>
        <dbReference type="Proteomes" id="UP001549111"/>
    </source>
</evidence>
<proteinExistence type="predicted"/>
<feature type="domain" description="HTH luxR-type" evidence="1">
    <location>
        <begin position="157"/>
        <end position="214"/>
    </location>
</feature>
<dbReference type="Proteomes" id="UP000323522">
    <property type="component" value="Chromosome"/>
</dbReference>
<dbReference type="EMBL" id="CP035708">
    <property type="protein sequence ID" value="QEN02056.1"/>
    <property type="molecule type" value="Genomic_DNA"/>
</dbReference>
<dbReference type="InterPro" id="IPR000792">
    <property type="entry name" value="Tscrpt_reg_LuxR_C"/>
</dbReference>
<protein>
    <submittedName>
        <fullName evidence="2">DNA-binding NarL/FixJ family response regulator</fullName>
    </submittedName>
    <submittedName>
        <fullName evidence="3">Helix-turn-helix transcriptional regulator</fullName>
    </submittedName>
</protein>
<dbReference type="SUPFAM" id="SSF46894">
    <property type="entry name" value="C-terminal effector domain of the bipartite response regulators"/>
    <property type="match status" value="1"/>
</dbReference>
<evidence type="ECO:0000313" key="2">
    <source>
        <dbReference type="EMBL" id="MET3603116.1"/>
    </source>
</evidence>
<dbReference type="SMART" id="SM00421">
    <property type="entry name" value="HTH_LUXR"/>
    <property type="match status" value="1"/>
</dbReference>
<keyword evidence="2" id="KW-0238">DNA-binding</keyword>
<accession>A0A5C1Q5H5</accession>
<dbReference type="EMBL" id="JBEPLS010000002">
    <property type="protein sequence ID" value="MET3603116.1"/>
    <property type="molecule type" value="Genomic_DNA"/>
</dbReference>
<name>A0A5C1Q5H5_9BURK</name>
<organism evidence="3 4">
    <name type="scientific">Sphaerotilus sulfidivorans</name>
    <dbReference type="NCBI Taxonomy" id="639200"/>
    <lineage>
        <taxon>Bacteria</taxon>
        <taxon>Pseudomonadati</taxon>
        <taxon>Pseudomonadota</taxon>
        <taxon>Betaproteobacteria</taxon>
        <taxon>Burkholderiales</taxon>
        <taxon>Sphaerotilaceae</taxon>
        <taxon>Sphaerotilus</taxon>
    </lineage>
</organism>
<dbReference type="InterPro" id="IPR036388">
    <property type="entry name" value="WH-like_DNA-bd_sf"/>
</dbReference>
<reference evidence="3 4" key="1">
    <citation type="submission" date="2019-02" db="EMBL/GenBank/DDBJ databases">
        <title>Complete Genome Sequence and Methylome Analysis of Sphaerotilus natans subsp. sulfidivorans D-507.</title>
        <authorList>
            <person name="Fomenkov A."/>
            <person name="Gridneva E."/>
            <person name="Smolyakov D."/>
            <person name="Dubinina G."/>
            <person name="Vincze T."/>
            <person name="Grabovich M."/>
            <person name="Roberts R.J."/>
        </authorList>
    </citation>
    <scope>NUCLEOTIDE SEQUENCE [LARGE SCALE GENOMIC DNA]</scope>
    <source>
        <strain evidence="3 4">D-507</strain>
    </source>
</reference>
<dbReference type="Proteomes" id="UP001549111">
    <property type="component" value="Unassembled WGS sequence"/>
</dbReference>
<evidence type="ECO:0000259" key="1">
    <source>
        <dbReference type="SMART" id="SM00421"/>
    </source>
</evidence>
<reference evidence="2 5" key="2">
    <citation type="submission" date="2024-06" db="EMBL/GenBank/DDBJ databases">
        <title>Genomic Encyclopedia of Type Strains, Phase IV (KMG-IV): sequencing the most valuable type-strain genomes for metagenomic binning, comparative biology and taxonomic classification.</title>
        <authorList>
            <person name="Goeker M."/>
        </authorList>
    </citation>
    <scope>NUCLEOTIDE SEQUENCE [LARGE SCALE GENOMIC DNA]</scope>
    <source>
        <strain evidence="2 5">D-501</strain>
    </source>
</reference>